<reference evidence="2" key="1">
    <citation type="journal article" date="2021" name="Viruses">
        <title>Genome Characterization of Bird-Related Rhabdoviruses Circulating in Africa.</title>
        <authorList>
            <person name="Luo D.-S."/>
            <person name="Zhou Z.-J."/>
            <person name="Ge X.-Y."/>
            <person name="Bourhy H."/>
            <person name="Shi Z.-L."/>
            <person name="Grandadam M."/>
            <person name="Dacheux L."/>
        </authorList>
    </citation>
    <scope>NUCLEOTIDE SEQUENCE</scope>
    <source>
        <strain evidence="2">9717RCA</strain>
    </source>
</reference>
<keyword evidence="3" id="KW-1185">Reference proteome</keyword>
<evidence type="ECO:0000256" key="1">
    <source>
        <dbReference type="SAM" id="MobiDB-lite"/>
    </source>
</evidence>
<dbReference type="Proteomes" id="UP000830425">
    <property type="component" value="Segment"/>
</dbReference>
<protein>
    <submittedName>
        <fullName evidence="2">Phosphoprotein</fullName>
    </submittedName>
</protein>
<gene>
    <name evidence="2" type="primary">P</name>
</gene>
<reference evidence="2" key="2">
    <citation type="submission" date="2021-01" db="EMBL/GenBank/DDBJ databases">
        <authorList>
            <person name="Luo D."/>
            <person name="Zhou Z."/>
            <person name="Ge X."/>
            <person name="Shi Z."/>
            <person name="Bourhy H."/>
            <person name="Marc G."/>
            <person name="Dacheux L."/>
        </authorList>
    </citation>
    <scope>NUCLEOTIDE SEQUENCE</scope>
    <source>
        <strain evidence="2">9717RCA</strain>
    </source>
</reference>
<organism evidence="2 3">
    <name type="scientific">Kolongo virus</name>
    <dbReference type="NCBI Taxonomy" id="380436"/>
    <lineage>
        <taxon>Viruses</taxon>
        <taxon>Riboviria</taxon>
        <taxon>Orthornavirae</taxon>
        <taxon>Negarnaviricota</taxon>
        <taxon>Haploviricotina</taxon>
        <taxon>Monjiviricetes</taxon>
        <taxon>Mononegavirales</taxon>
        <taxon>Rhabdoviridae</taxon>
        <taxon>Alpharhabdovirinae</taxon>
        <taxon>Sunrhavirus</taxon>
        <taxon>Sunrhavirus kolongo</taxon>
    </lineage>
</organism>
<accession>A0AAE8XC70</accession>
<dbReference type="KEGG" id="vg:80539690"/>
<dbReference type="GeneID" id="80539690"/>
<sequence length="283" mass="32604">MNPDQYRIQRTKAIFNCIKNEENNDEEGRGSNTDFGGMHRLELPSTSRGSSPPEPFQVGKTDVSPNSGKDLSDLVWGDESTDEKIFQNPYWDKNHERRIDFEDPKPISGRSLKIDENWQMGYSRGLQDAIGKISKLGVLPEGIELELMGFEIIAKKNPSLRSQQLCFLEEEEKAQQLRHETQVLELLREINDKKMDNQKGIQGRSSSPCLSQSTERVFKAKQVSEEMILTSDEFLNLIDDGLHYTYQGFEKYICLSEVRASKFRILENEVMSLHEWIVKTCFD</sequence>
<evidence type="ECO:0000313" key="3">
    <source>
        <dbReference type="Proteomes" id="UP000830425"/>
    </source>
</evidence>
<feature type="region of interest" description="Disordered" evidence="1">
    <location>
        <begin position="22"/>
        <end position="75"/>
    </location>
</feature>
<name>A0AAE8XC70_9RHAB</name>
<evidence type="ECO:0000313" key="2">
    <source>
        <dbReference type="EMBL" id="UAU42880.1"/>
    </source>
</evidence>
<dbReference type="EMBL" id="MW491757">
    <property type="protein sequence ID" value="UAU42880.1"/>
    <property type="molecule type" value="Viral_cRNA"/>
</dbReference>
<dbReference type="RefSeq" id="YP_010801014.1">
    <property type="nucleotide sequence ID" value="NC_076935.1"/>
</dbReference>
<proteinExistence type="predicted"/>